<feature type="region of interest" description="Disordered" evidence="1">
    <location>
        <begin position="443"/>
        <end position="463"/>
    </location>
</feature>
<feature type="compositionally biased region" description="Basic and acidic residues" evidence="1">
    <location>
        <begin position="924"/>
        <end position="942"/>
    </location>
</feature>
<comment type="caution">
    <text evidence="2">The sequence shown here is derived from an EMBL/GenBank/DDBJ whole genome shotgun (WGS) entry which is preliminary data.</text>
</comment>
<feature type="compositionally biased region" description="Low complexity" evidence="1">
    <location>
        <begin position="959"/>
        <end position="970"/>
    </location>
</feature>
<feature type="compositionally biased region" description="Polar residues" evidence="1">
    <location>
        <begin position="412"/>
        <end position="421"/>
    </location>
</feature>
<feature type="compositionally biased region" description="Basic and acidic residues" evidence="1">
    <location>
        <begin position="1039"/>
        <end position="1054"/>
    </location>
</feature>
<keyword evidence="3" id="KW-1185">Reference proteome</keyword>
<accession>A0A8S1IMG1</accession>
<feature type="region of interest" description="Disordered" evidence="1">
    <location>
        <begin position="393"/>
        <end position="427"/>
    </location>
</feature>
<evidence type="ECO:0000313" key="3">
    <source>
        <dbReference type="Proteomes" id="UP000708148"/>
    </source>
</evidence>
<sequence length="1178" mass="128256">MECGPGRLPVGPSEGGRGGSKRGDEAEGDLGTVRDRALPIGMERFVGRSDGSLEDESAAGERPPCEDPRVDHCESSKTEGTMAYTEDTANEATASLKPLLDVLRGDVWQQEANTPYQPWISSKHDQKLLASSVDESFVLGADYSWTRDGHVSEWGDGTCDSLSGADSGHMRGIDGGDSAQGNEQELLEINSVSSKSCTSTPHPKHYHAGVLGLFGQIPSPVHDCGDEYYPGSGVMIRSRAYDREAGAGTLPQGHRCKTSSLAVSNSAKCGLQGGGSPADCADLPAPKHAVDALFHGDQRISMDEVVIRSLSGAWTDDQVQGRMQDTSEDQSQTGIQHLSQDWCRPRREKLTHGRHFVDHRSTAARFQSPGKDGCVSDNPVTWSKQYLVSGRWDKQGERHLPSSSSLSSSASQTGSPKSNHAGTVIPRPKFLSHCNSIPIDPAKAKWPPQSEAPHRTCVPTDGHQGCPPDQGRYVRASTACRAAVGGNADGRDARHCYPSGAGRAPSRVRETGNNFRVVSHAWAPQQRQAQSQQILNSPPSHGFIRDDGERTGREQERGHGNGNIVMCGQHQRRCSWGGPAGCDPRPHLWQKGVGHVDDQRPRMRPQHGRHQSMSGLDGYNLQMQSRTFEPSNMCGRPAEKLHKPQVRKSEAVPAAAYRKEQGVEDVDLAKPPGLNTAMAQGRGASYSSYGGRKGRDSWEHDHCHGGEMDQLNRGQQYGDRERRTGLDCFSRPQNAPLNQGEVYRGKSQNGWGNNGIQAHSINGRGDHTHSRWGEGHEGIPDKFAGCRGVDLRESGCMETVKMAPASRPDNGKRERHSCEFMQVQHFDVSKSRARPWQPHGNNSAAWSDGEAWRPWAAEGLGHKGSAKSLQARQCCEDRSPMGDRWAGWQRNEVLGWRKSGDGGSMPAEHGHSGDRLNYPSTGKVDVEPALKYLSRDRRREPPPARLDNSFGDGRGHDQPNPGGPRRFPPNSTQLRQWRGHDTHHHGCGAASHSPSTTHGESPKLLSPGEQVGNHGQGRRPYRGPRKRGGHASEGNKGQHPFEPRAEQRPRAEGKRMHRIAAPAKQWHGPQRTRAQDALCGRKPATRASWQCVPGRVPGPAGRGGCGMPADGLPSGWTPGGRGPRLFSRHESDAGYYDSDGDVSTYSDVGIADPRSYVSRKPPGVPLLDLRSVPTLIDE</sequence>
<feature type="compositionally biased region" description="Low complexity" evidence="1">
    <location>
        <begin position="402"/>
        <end position="411"/>
    </location>
</feature>
<evidence type="ECO:0000256" key="1">
    <source>
        <dbReference type="SAM" id="MobiDB-lite"/>
    </source>
</evidence>
<feature type="region of interest" description="Disordered" evidence="1">
    <location>
        <begin position="597"/>
        <end position="616"/>
    </location>
</feature>
<feature type="region of interest" description="Disordered" evidence="1">
    <location>
        <begin position="897"/>
        <end position="1057"/>
    </location>
</feature>
<reference evidence="2" key="1">
    <citation type="submission" date="2020-12" db="EMBL/GenBank/DDBJ databases">
        <authorList>
            <person name="Iha C."/>
        </authorList>
    </citation>
    <scope>NUCLEOTIDE SEQUENCE</scope>
</reference>
<evidence type="ECO:0000313" key="2">
    <source>
        <dbReference type="EMBL" id="CAD7695497.1"/>
    </source>
</evidence>
<protein>
    <submittedName>
        <fullName evidence="2">Uncharacterized protein</fullName>
    </submittedName>
</protein>
<gene>
    <name evidence="2" type="ORF">OSTQU699_LOCUS858</name>
</gene>
<feature type="compositionally biased region" description="Basic residues" evidence="1">
    <location>
        <begin position="1016"/>
        <end position="1029"/>
    </location>
</feature>
<feature type="compositionally biased region" description="Basic and acidic residues" evidence="1">
    <location>
        <begin position="543"/>
        <end position="559"/>
    </location>
</feature>
<dbReference type="EMBL" id="CAJHUC010000356">
    <property type="protein sequence ID" value="CAD7695497.1"/>
    <property type="molecule type" value="Genomic_DNA"/>
</dbReference>
<feature type="region of interest" description="Disordered" evidence="1">
    <location>
        <begin position="527"/>
        <end position="564"/>
    </location>
</feature>
<organism evidence="2 3">
    <name type="scientific">Ostreobium quekettii</name>
    <dbReference type="NCBI Taxonomy" id="121088"/>
    <lineage>
        <taxon>Eukaryota</taxon>
        <taxon>Viridiplantae</taxon>
        <taxon>Chlorophyta</taxon>
        <taxon>core chlorophytes</taxon>
        <taxon>Ulvophyceae</taxon>
        <taxon>TCBD clade</taxon>
        <taxon>Bryopsidales</taxon>
        <taxon>Ostreobineae</taxon>
        <taxon>Ostreobiaceae</taxon>
        <taxon>Ostreobium</taxon>
    </lineage>
</organism>
<feature type="compositionally biased region" description="Low complexity" evidence="1">
    <location>
        <begin position="681"/>
        <end position="690"/>
    </location>
</feature>
<feature type="region of interest" description="Disordered" evidence="1">
    <location>
        <begin position="1"/>
        <end position="77"/>
    </location>
</feature>
<feature type="compositionally biased region" description="Polar residues" evidence="1">
    <location>
        <begin position="318"/>
        <end position="339"/>
    </location>
</feature>
<feature type="region of interest" description="Disordered" evidence="1">
    <location>
        <begin position="829"/>
        <end position="848"/>
    </location>
</feature>
<name>A0A8S1IMG1_9CHLO</name>
<feature type="region of interest" description="Disordered" evidence="1">
    <location>
        <begin position="862"/>
        <end position="883"/>
    </location>
</feature>
<proteinExistence type="predicted"/>
<dbReference type="AlphaFoldDB" id="A0A8S1IMG1"/>
<feature type="compositionally biased region" description="Basic and acidic residues" evidence="1">
    <location>
        <begin position="63"/>
        <end position="77"/>
    </location>
</feature>
<feature type="region of interest" description="Disordered" evidence="1">
    <location>
        <begin position="667"/>
        <end position="693"/>
    </location>
</feature>
<feature type="region of interest" description="Disordered" evidence="1">
    <location>
        <begin position="318"/>
        <end position="340"/>
    </location>
</feature>
<dbReference type="Proteomes" id="UP000708148">
    <property type="component" value="Unassembled WGS sequence"/>
</dbReference>